<dbReference type="SUPFAM" id="SSF49785">
    <property type="entry name" value="Galactose-binding domain-like"/>
    <property type="match status" value="1"/>
</dbReference>
<reference evidence="2 3" key="1">
    <citation type="submission" date="2020-07" db="EMBL/GenBank/DDBJ databases">
        <authorList>
            <person name="Feng X."/>
        </authorList>
    </citation>
    <scope>NUCLEOTIDE SEQUENCE [LARGE SCALE GENOMIC DNA]</scope>
    <source>
        <strain evidence="2 3">JCM23202</strain>
    </source>
</reference>
<organism evidence="2 3">
    <name type="scientific">Pelagicoccus albus</name>
    <dbReference type="NCBI Taxonomy" id="415222"/>
    <lineage>
        <taxon>Bacteria</taxon>
        <taxon>Pseudomonadati</taxon>
        <taxon>Verrucomicrobiota</taxon>
        <taxon>Opitutia</taxon>
        <taxon>Puniceicoccales</taxon>
        <taxon>Pelagicoccaceae</taxon>
        <taxon>Pelagicoccus</taxon>
    </lineage>
</organism>
<evidence type="ECO:0000313" key="2">
    <source>
        <dbReference type="EMBL" id="MBC2606893.1"/>
    </source>
</evidence>
<sequence>MYKRILAIIAVSSFSALAIAEKSPIELEYPAPFLSGTPVPIVLPNLESADTPPPVVLAPDGVENLAYGKEVTSSDDFPIIGELELLTDGDKESEEGYFVELAQGLQWAQIDLEEEATIYGIGLWHFHSQKRAYVDVVIQVSNDESFSGGVVTLYNNDHDNSAGFGVGKDMAYIETNKGKLISGKEAKARYVRLYSDGNTSNEMNHYVEVEVFGSY</sequence>
<protein>
    <submittedName>
        <fullName evidence="2">Discoidin domain-containing protein</fullName>
    </submittedName>
</protein>
<feature type="signal peptide" evidence="1">
    <location>
        <begin position="1"/>
        <end position="18"/>
    </location>
</feature>
<name>A0A7X1B741_9BACT</name>
<comment type="caution">
    <text evidence="2">The sequence shown here is derived from an EMBL/GenBank/DDBJ whole genome shotgun (WGS) entry which is preliminary data.</text>
</comment>
<dbReference type="AlphaFoldDB" id="A0A7X1B741"/>
<dbReference type="RefSeq" id="WP_185660763.1">
    <property type="nucleotide sequence ID" value="NZ_CAWPOO010000012.1"/>
</dbReference>
<evidence type="ECO:0000313" key="3">
    <source>
        <dbReference type="Proteomes" id="UP000526501"/>
    </source>
</evidence>
<keyword evidence="1" id="KW-0732">Signal</keyword>
<dbReference type="EMBL" id="JACHVC010000012">
    <property type="protein sequence ID" value="MBC2606893.1"/>
    <property type="molecule type" value="Genomic_DNA"/>
</dbReference>
<dbReference type="Proteomes" id="UP000526501">
    <property type="component" value="Unassembled WGS sequence"/>
</dbReference>
<dbReference type="InterPro" id="IPR008979">
    <property type="entry name" value="Galactose-bd-like_sf"/>
</dbReference>
<evidence type="ECO:0000256" key="1">
    <source>
        <dbReference type="SAM" id="SignalP"/>
    </source>
</evidence>
<dbReference type="Gene3D" id="2.60.120.260">
    <property type="entry name" value="Galactose-binding domain-like"/>
    <property type="match status" value="1"/>
</dbReference>
<feature type="chain" id="PRO_5031066918" evidence="1">
    <location>
        <begin position="19"/>
        <end position="215"/>
    </location>
</feature>
<keyword evidence="3" id="KW-1185">Reference proteome</keyword>
<proteinExistence type="predicted"/>
<accession>A0A7X1B741</accession>
<gene>
    <name evidence="2" type="ORF">H5P27_12645</name>
</gene>